<accession>A0A350P158</accession>
<proteinExistence type="predicted"/>
<evidence type="ECO:0000256" key="1">
    <source>
        <dbReference type="SAM" id="MobiDB-lite"/>
    </source>
</evidence>
<organism evidence="2 3">
    <name type="scientific">Alteromonas australica</name>
    <dbReference type="NCBI Taxonomy" id="589873"/>
    <lineage>
        <taxon>Bacteria</taxon>
        <taxon>Pseudomonadati</taxon>
        <taxon>Pseudomonadota</taxon>
        <taxon>Gammaproteobacteria</taxon>
        <taxon>Alteromonadales</taxon>
        <taxon>Alteromonadaceae</taxon>
        <taxon>Alteromonas/Salinimonas group</taxon>
        <taxon>Alteromonas</taxon>
    </lineage>
</organism>
<dbReference type="EMBL" id="DNAN01000163">
    <property type="protein sequence ID" value="HAW75025.1"/>
    <property type="molecule type" value="Genomic_DNA"/>
</dbReference>
<dbReference type="Proteomes" id="UP000263517">
    <property type="component" value="Unassembled WGS sequence"/>
</dbReference>
<evidence type="ECO:0000313" key="2">
    <source>
        <dbReference type="EMBL" id="HAW75025.1"/>
    </source>
</evidence>
<protein>
    <submittedName>
        <fullName evidence="2">Uncharacterized protein</fullName>
    </submittedName>
</protein>
<name>A0A350P158_9ALTE</name>
<feature type="region of interest" description="Disordered" evidence="1">
    <location>
        <begin position="1"/>
        <end position="50"/>
    </location>
</feature>
<sequence length="95" mass="10834">NQQNQQNPLTNMKGVPHFTKDGTMHEGESHKMPNGELHTGKSHSDSSQRLFHFKDLSKKAQKKAQVFIDEAKEKNKKDEGKSFTEAVESRMSDSY</sequence>
<dbReference type="AlphaFoldDB" id="A0A350P158"/>
<gene>
    <name evidence="2" type="ORF">DCW74_04725</name>
</gene>
<comment type="caution">
    <text evidence="2">The sequence shown here is derived from an EMBL/GenBank/DDBJ whole genome shotgun (WGS) entry which is preliminary data.</text>
</comment>
<evidence type="ECO:0000313" key="3">
    <source>
        <dbReference type="Proteomes" id="UP000263517"/>
    </source>
</evidence>
<feature type="non-terminal residue" evidence="2">
    <location>
        <position position="1"/>
    </location>
</feature>
<reference evidence="2 3" key="1">
    <citation type="journal article" date="2018" name="Nat. Biotechnol.">
        <title>A standardized bacterial taxonomy based on genome phylogeny substantially revises the tree of life.</title>
        <authorList>
            <person name="Parks D.H."/>
            <person name="Chuvochina M."/>
            <person name="Waite D.W."/>
            <person name="Rinke C."/>
            <person name="Skarshewski A."/>
            <person name="Chaumeil P.A."/>
            <person name="Hugenholtz P."/>
        </authorList>
    </citation>
    <scope>NUCLEOTIDE SEQUENCE [LARGE SCALE GENOMIC DNA]</scope>
    <source>
        <strain evidence="2">UBA11978</strain>
    </source>
</reference>
<feature type="compositionally biased region" description="Polar residues" evidence="1">
    <location>
        <begin position="1"/>
        <end position="10"/>
    </location>
</feature>
<feature type="compositionally biased region" description="Basic and acidic residues" evidence="1">
    <location>
        <begin position="18"/>
        <end position="50"/>
    </location>
</feature>
<feature type="region of interest" description="Disordered" evidence="1">
    <location>
        <begin position="70"/>
        <end position="95"/>
    </location>
</feature>